<dbReference type="GO" id="GO:0032259">
    <property type="term" value="P:methylation"/>
    <property type="evidence" value="ECO:0007669"/>
    <property type="project" value="UniProtKB-KW"/>
</dbReference>
<dbReference type="PANTHER" id="PTHR13370:SF3">
    <property type="entry name" value="TRNA (GUANINE(10)-N2)-METHYLTRANSFERASE HOMOLOG"/>
    <property type="match status" value="1"/>
</dbReference>
<dbReference type="GO" id="GO:0005737">
    <property type="term" value="C:cytoplasm"/>
    <property type="evidence" value="ECO:0007669"/>
    <property type="project" value="TreeGrafter"/>
</dbReference>
<dbReference type="InterPro" id="IPR029063">
    <property type="entry name" value="SAM-dependent_MTases_sf"/>
</dbReference>
<dbReference type="EC" id="2.1.1.-" evidence="5"/>
<evidence type="ECO:0000259" key="6">
    <source>
        <dbReference type="Pfam" id="PF01555"/>
    </source>
</evidence>
<dbReference type="AlphaFoldDB" id="A0A6N3G4J6"/>
<evidence type="ECO:0000256" key="5">
    <source>
        <dbReference type="RuleBase" id="RU362026"/>
    </source>
</evidence>
<protein>
    <recommendedName>
        <fullName evidence="5">Methyltransferase</fullName>
        <ecNumber evidence="5">2.1.1.-</ecNumber>
    </recommendedName>
</protein>
<dbReference type="GO" id="GO:0003677">
    <property type="term" value="F:DNA binding"/>
    <property type="evidence" value="ECO:0007669"/>
    <property type="project" value="InterPro"/>
</dbReference>
<proteinExistence type="inferred from homology"/>
<dbReference type="GO" id="GO:0008170">
    <property type="term" value="F:N-methyltransferase activity"/>
    <property type="evidence" value="ECO:0007669"/>
    <property type="project" value="InterPro"/>
</dbReference>
<dbReference type="PROSITE" id="PS00092">
    <property type="entry name" value="N6_MTASE"/>
    <property type="match status" value="1"/>
</dbReference>
<name>A0A6N3G4J6_CLOSY</name>
<accession>A0A6N3G4J6</accession>
<keyword evidence="4" id="KW-0680">Restriction system</keyword>
<keyword evidence="3 7" id="KW-0808">Transferase</keyword>
<reference evidence="7" key="1">
    <citation type="submission" date="2019-11" db="EMBL/GenBank/DDBJ databases">
        <authorList>
            <person name="Feng L."/>
        </authorList>
    </citation>
    <scope>NUCLEOTIDE SEQUENCE</scope>
    <source>
        <strain evidence="7">CsymbiosumLFYP84</strain>
    </source>
</reference>
<dbReference type="EMBL" id="CACRUA010000030">
    <property type="protein sequence ID" value="VYU59136.1"/>
    <property type="molecule type" value="Genomic_DNA"/>
</dbReference>
<evidence type="ECO:0000256" key="2">
    <source>
        <dbReference type="ARBA" id="ARBA00022603"/>
    </source>
</evidence>
<gene>
    <name evidence="7" type="primary">yhdJ_1</name>
    <name evidence="7" type="ORF">CSLFYP84_02849</name>
</gene>
<dbReference type="Pfam" id="PF01555">
    <property type="entry name" value="N6_N4_Mtase"/>
    <property type="match status" value="1"/>
</dbReference>
<dbReference type="InterPro" id="IPR002052">
    <property type="entry name" value="DNA_methylase_N6_adenine_CS"/>
</dbReference>
<evidence type="ECO:0000256" key="1">
    <source>
        <dbReference type="ARBA" id="ARBA00006594"/>
    </source>
</evidence>
<dbReference type="PANTHER" id="PTHR13370">
    <property type="entry name" value="RNA METHYLASE-RELATED"/>
    <property type="match status" value="1"/>
</dbReference>
<dbReference type="SUPFAM" id="SSF53335">
    <property type="entry name" value="S-adenosyl-L-methionine-dependent methyltransferases"/>
    <property type="match status" value="1"/>
</dbReference>
<evidence type="ECO:0000256" key="3">
    <source>
        <dbReference type="ARBA" id="ARBA00022679"/>
    </source>
</evidence>
<dbReference type="PRINTS" id="PR00508">
    <property type="entry name" value="S21N4MTFRASE"/>
</dbReference>
<dbReference type="RefSeq" id="WP_003501792.1">
    <property type="nucleotide sequence ID" value="NZ_CACRUA010000030.1"/>
</dbReference>
<dbReference type="Gene3D" id="3.40.50.150">
    <property type="entry name" value="Vaccinia Virus protein VP39"/>
    <property type="match status" value="1"/>
</dbReference>
<evidence type="ECO:0000313" key="7">
    <source>
        <dbReference type="EMBL" id="VYU59136.1"/>
    </source>
</evidence>
<sequence>MNDTIKKPSVSASNTAYGTIYHQDCLEGLRAIPDASIDLILTDPPYLIKDTHAGGRTRLARTLQPINNELRDNGLVGGLDPAVLPELVRVLKTINLYIWCNKAQIPDYLNYFVRELDCSFDIITWVKTNSPPTFHNKYLSDKEYCLYFRKGGYCQPTSYETAKTAYFQPTNVLDKKEYPHPTIKPLNIVKTLIGNSSKPGDIVLDPFLGSGTTAVACTELGRQYLGYELNGEYYEVAQRRIQDTIDKLDL</sequence>
<dbReference type="GO" id="GO:0009307">
    <property type="term" value="P:DNA restriction-modification system"/>
    <property type="evidence" value="ECO:0007669"/>
    <property type="project" value="UniProtKB-KW"/>
</dbReference>
<comment type="similarity">
    <text evidence="1 5">Belongs to the N(4)/N(6)-methyltransferase family.</text>
</comment>
<dbReference type="InterPro" id="IPR002941">
    <property type="entry name" value="DNA_methylase_N4/N6"/>
</dbReference>
<evidence type="ECO:0000256" key="4">
    <source>
        <dbReference type="ARBA" id="ARBA00022747"/>
    </source>
</evidence>
<dbReference type="InterPro" id="IPR001091">
    <property type="entry name" value="RM_Methyltransferase"/>
</dbReference>
<feature type="domain" description="DNA methylase N-4/N-6" evidence="6">
    <location>
        <begin position="37"/>
        <end position="238"/>
    </location>
</feature>
<organism evidence="7">
    <name type="scientific">Clostridium symbiosum</name>
    <name type="common">Bacteroides symbiosus</name>
    <dbReference type="NCBI Taxonomy" id="1512"/>
    <lineage>
        <taxon>Bacteria</taxon>
        <taxon>Bacillati</taxon>
        <taxon>Bacillota</taxon>
        <taxon>Clostridia</taxon>
        <taxon>Lachnospirales</taxon>
        <taxon>Lachnospiraceae</taxon>
        <taxon>Otoolea</taxon>
    </lineage>
</organism>
<keyword evidence="2 7" id="KW-0489">Methyltransferase</keyword>